<dbReference type="InterPro" id="IPR002104">
    <property type="entry name" value="Integrase_catalytic"/>
</dbReference>
<dbReference type="PROSITE" id="PS51898">
    <property type="entry name" value="TYR_RECOMBINASE"/>
    <property type="match status" value="1"/>
</dbReference>
<gene>
    <name evidence="1" type="ORF">SAMN05421630_110238</name>
</gene>
<dbReference type="InterPro" id="IPR011010">
    <property type="entry name" value="DNA_brk_join_enz"/>
</dbReference>
<dbReference type="EMBL" id="FMZE01000010">
    <property type="protein sequence ID" value="SDD62077.1"/>
    <property type="molecule type" value="Genomic_DNA"/>
</dbReference>
<dbReference type="SUPFAM" id="SSF56349">
    <property type="entry name" value="DNA breaking-rejoining enzymes"/>
    <property type="match status" value="1"/>
</dbReference>
<sequence length="264" mass="29143">MPIANRVLTTVRDKNGSGAAKQARAVLTAICALGVRHGALDDNPVREIESLGKKRRRSSRLINPKTVNAALDVFHQSEDAARWDLVDMQDVSSGLGSRMGELLALDWETSVDFDKGTIWFHGTVIRVTGVGLVVQDHTKSPAGMRRVRPPGWVMDIFKRRHAVSTSPWCFPSTVGTLRDPDNTRKYIRLVVKGTAFEGLHPHDWRHYVAGVLDDAGLTARQIADYLGHERVSTTQDEYMERGVVGEQASIALASRLPATVQRDG</sequence>
<dbReference type="AlphaFoldDB" id="A0A1G6WA24"/>
<evidence type="ECO:0000313" key="2">
    <source>
        <dbReference type="Proteomes" id="UP000199494"/>
    </source>
</evidence>
<dbReference type="GO" id="GO:0006310">
    <property type="term" value="P:DNA recombination"/>
    <property type="evidence" value="ECO:0007669"/>
    <property type="project" value="InterPro"/>
</dbReference>
<dbReference type="GO" id="GO:0015074">
    <property type="term" value="P:DNA integration"/>
    <property type="evidence" value="ECO:0007669"/>
    <property type="project" value="InterPro"/>
</dbReference>
<proteinExistence type="predicted"/>
<dbReference type="PANTHER" id="PTHR30349:SF64">
    <property type="entry name" value="PROPHAGE INTEGRASE INTD-RELATED"/>
    <property type="match status" value="1"/>
</dbReference>
<dbReference type="Gene3D" id="1.10.443.10">
    <property type="entry name" value="Intergrase catalytic core"/>
    <property type="match status" value="1"/>
</dbReference>
<protein>
    <submittedName>
        <fullName evidence="1">Integrase</fullName>
    </submittedName>
</protein>
<organism evidence="1 2">
    <name type="scientific">Prauserella marina</name>
    <dbReference type="NCBI Taxonomy" id="530584"/>
    <lineage>
        <taxon>Bacteria</taxon>
        <taxon>Bacillati</taxon>
        <taxon>Actinomycetota</taxon>
        <taxon>Actinomycetes</taxon>
        <taxon>Pseudonocardiales</taxon>
        <taxon>Pseudonocardiaceae</taxon>
        <taxon>Prauserella</taxon>
    </lineage>
</organism>
<reference evidence="1 2" key="1">
    <citation type="submission" date="2016-10" db="EMBL/GenBank/DDBJ databases">
        <authorList>
            <person name="de Groot N.N."/>
        </authorList>
    </citation>
    <scope>NUCLEOTIDE SEQUENCE [LARGE SCALE GENOMIC DNA]</scope>
    <source>
        <strain evidence="1 2">CGMCC 4.5506</strain>
    </source>
</reference>
<dbReference type="STRING" id="530584.SAMN05421630_110238"/>
<dbReference type="GO" id="GO:0003677">
    <property type="term" value="F:DNA binding"/>
    <property type="evidence" value="ECO:0007669"/>
    <property type="project" value="InterPro"/>
</dbReference>
<dbReference type="InterPro" id="IPR013762">
    <property type="entry name" value="Integrase-like_cat_sf"/>
</dbReference>
<accession>A0A1G6WA24</accession>
<keyword evidence="2" id="KW-1185">Reference proteome</keyword>
<dbReference type="Proteomes" id="UP000199494">
    <property type="component" value="Unassembled WGS sequence"/>
</dbReference>
<dbReference type="Pfam" id="PF00589">
    <property type="entry name" value="Phage_integrase"/>
    <property type="match status" value="1"/>
</dbReference>
<dbReference type="InterPro" id="IPR050090">
    <property type="entry name" value="Tyrosine_recombinase_XerCD"/>
</dbReference>
<dbReference type="PANTHER" id="PTHR30349">
    <property type="entry name" value="PHAGE INTEGRASE-RELATED"/>
    <property type="match status" value="1"/>
</dbReference>
<name>A0A1G6WA24_9PSEU</name>
<evidence type="ECO:0000313" key="1">
    <source>
        <dbReference type="EMBL" id="SDD62077.1"/>
    </source>
</evidence>